<evidence type="ECO:0000256" key="11">
    <source>
        <dbReference type="ARBA" id="ARBA00023136"/>
    </source>
</evidence>
<dbReference type="EMBL" id="JAJOZR010000001">
    <property type="protein sequence ID" value="MCD7107597.1"/>
    <property type="molecule type" value="Genomic_DNA"/>
</dbReference>
<evidence type="ECO:0000256" key="1">
    <source>
        <dbReference type="ARBA" id="ARBA00001970"/>
    </source>
</evidence>
<dbReference type="InterPro" id="IPR011577">
    <property type="entry name" value="Cyt_b561_bac/Ni-Hgenase"/>
</dbReference>
<dbReference type="GO" id="GO:0022904">
    <property type="term" value="P:respiratory electron transport chain"/>
    <property type="evidence" value="ECO:0007669"/>
    <property type="project" value="InterPro"/>
</dbReference>
<evidence type="ECO:0000256" key="2">
    <source>
        <dbReference type="ARBA" id="ARBA00004651"/>
    </source>
</evidence>
<dbReference type="GO" id="GO:0020037">
    <property type="term" value="F:heme binding"/>
    <property type="evidence" value="ECO:0007669"/>
    <property type="project" value="TreeGrafter"/>
</dbReference>
<evidence type="ECO:0000259" key="14">
    <source>
        <dbReference type="SMART" id="SM00867"/>
    </source>
</evidence>
<comment type="cofactor">
    <cofactor evidence="1">
        <name>heme b</name>
        <dbReference type="ChEBI" id="CHEBI:60344"/>
    </cofactor>
</comment>
<name>A0A9X1NM66_9HYPH</name>
<dbReference type="Pfam" id="PF01292">
    <property type="entry name" value="Ni_hydr_CYTB"/>
    <property type="match status" value="1"/>
</dbReference>
<dbReference type="GO" id="GO:0009055">
    <property type="term" value="F:electron transfer activity"/>
    <property type="evidence" value="ECO:0007669"/>
    <property type="project" value="InterPro"/>
</dbReference>
<keyword evidence="6 13" id="KW-0812">Transmembrane</keyword>
<sequence>MQQNSSTAYGSVSRFFHWATALVIGLNIAMGFIANRSSMDAVDAKVLYFSIHKTLGVLAFALALARICWTLVQRHPAPVHPERRLETFAAATVHWMLYGSMLLVPLTGWIEHAATTGYAPILWPFGQDLPLVPKSEELAQRLAATHQLFAWTLCLAIALHVAGALKHALIDRDGVLQRMTRGTNAGKATETGRAGWTPAATFALAAVGFAGVAFASQIGLRAAPAPATSRQAAASEWQVIQGTLGFKVNQMGTPVAGTFSDWTASIAFDEATGTGHVEAVINPASVTLGSVSDQVKGPGFLDAAQHPQARFTATIQPEGKNFLAAGTLNLRGIEIPIRLPFTMTIKDGVADMSGQTVLDRRDFKIGETYADEKTVGFSVEVDIALQAKR</sequence>
<keyword evidence="11 13" id="KW-0472">Membrane</keyword>
<feature type="transmembrane region" description="Helical" evidence="13">
    <location>
        <begin position="92"/>
        <end position="110"/>
    </location>
</feature>
<dbReference type="Gene3D" id="1.20.950.20">
    <property type="entry name" value="Transmembrane di-heme cytochromes, Chain C"/>
    <property type="match status" value="1"/>
</dbReference>
<feature type="transmembrane region" description="Helical" evidence="13">
    <location>
        <begin position="46"/>
        <end position="72"/>
    </location>
</feature>
<dbReference type="Pfam" id="PF04264">
    <property type="entry name" value="YceI"/>
    <property type="match status" value="1"/>
</dbReference>
<keyword evidence="3" id="KW-0813">Transport</keyword>
<evidence type="ECO:0000256" key="12">
    <source>
        <dbReference type="ARBA" id="ARBA00037975"/>
    </source>
</evidence>
<evidence type="ECO:0000256" key="5">
    <source>
        <dbReference type="ARBA" id="ARBA00022617"/>
    </source>
</evidence>
<dbReference type="InterPro" id="IPR007372">
    <property type="entry name" value="Lipid/polyisoprenoid-bd_YceI"/>
</dbReference>
<dbReference type="InterPro" id="IPR016174">
    <property type="entry name" value="Di-haem_cyt_TM"/>
</dbReference>
<dbReference type="Gene3D" id="2.40.128.110">
    <property type="entry name" value="Lipid/polyisoprenoid-binding, YceI-like"/>
    <property type="match status" value="1"/>
</dbReference>
<keyword evidence="9 13" id="KW-1133">Transmembrane helix</keyword>
<dbReference type="InterPro" id="IPR036761">
    <property type="entry name" value="TTHA0802/YceI-like_sf"/>
</dbReference>
<evidence type="ECO:0000313" key="16">
    <source>
        <dbReference type="Proteomes" id="UP001139089"/>
    </source>
</evidence>
<dbReference type="GO" id="GO:0046872">
    <property type="term" value="F:metal ion binding"/>
    <property type="evidence" value="ECO:0007669"/>
    <property type="project" value="UniProtKB-KW"/>
</dbReference>
<reference evidence="15" key="1">
    <citation type="submission" date="2021-12" db="EMBL/GenBank/DDBJ databases">
        <authorList>
            <person name="Li Y."/>
        </authorList>
    </citation>
    <scope>NUCLEOTIDE SEQUENCE</scope>
    <source>
        <strain evidence="15">DKSPLA3</strain>
    </source>
</reference>
<feature type="transmembrane region" description="Helical" evidence="13">
    <location>
        <begin position="15"/>
        <end position="34"/>
    </location>
</feature>
<dbReference type="GO" id="GO:0005886">
    <property type="term" value="C:plasma membrane"/>
    <property type="evidence" value="ECO:0007669"/>
    <property type="project" value="UniProtKB-SubCell"/>
</dbReference>
<comment type="subcellular location">
    <subcellularLocation>
        <location evidence="2">Cell membrane</location>
        <topology evidence="2">Multi-pass membrane protein</topology>
    </subcellularLocation>
</comment>
<keyword evidence="8" id="KW-0249">Electron transport</keyword>
<feature type="domain" description="Lipid/polyisoprenoid-binding YceI-like" evidence="14">
    <location>
        <begin position="236"/>
        <end position="388"/>
    </location>
</feature>
<feature type="transmembrane region" description="Helical" evidence="13">
    <location>
        <begin position="199"/>
        <end position="220"/>
    </location>
</feature>
<evidence type="ECO:0000256" key="4">
    <source>
        <dbReference type="ARBA" id="ARBA00022475"/>
    </source>
</evidence>
<evidence type="ECO:0000256" key="6">
    <source>
        <dbReference type="ARBA" id="ARBA00022692"/>
    </source>
</evidence>
<evidence type="ECO:0000256" key="9">
    <source>
        <dbReference type="ARBA" id="ARBA00022989"/>
    </source>
</evidence>
<evidence type="ECO:0000256" key="13">
    <source>
        <dbReference type="SAM" id="Phobius"/>
    </source>
</evidence>
<dbReference type="PANTHER" id="PTHR30529:SF1">
    <property type="entry name" value="CYTOCHROME B561 HOMOLOG 2"/>
    <property type="match status" value="1"/>
</dbReference>
<evidence type="ECO:0000256" key="10">
    <source>
        <dbReference type="ARBA" id="ARBA00023004"/>
    </source>
</evidence>
<evidence type="ECO:0000256" key="7">
    <source>
        <dbReference type="ARBA" id="ARBA00022723"/>
    </source>
</evidence>
<gene>
    <name evidence="15" type="ORF">LRX75_00960</name>
</gene>
<dbReference type="Proteomes" id="UP001139089">
    <property type="component" value="Unassembled WGS sequence"/>
</dbReference>
<protein>
    <submittedName>
        <fullName evidence="15">Cytochrome b/b6 domain-containing protein</fullName>
    </submittedName>
</protein>
<comment type="similarity">
    <text evidence="12">Belongs to the cytochrome b561 family.</text>
</comment>
<dbReference type="SMART" id="SM00867">
    <property type="entry name" value="YceI"/>
    <property type="match status" value="1"/>
</dbReference>
<dbReference type="AlphaFoldDB" id="A0A9X1NM66"/>
<keyword evidence="5" id="KW-0349">Heme</keyword>
<keyword evidence="4" id="KW-1003">Cell membrane</keyword>
<keyword evidence="7" id="KW-0479">Metal-binding</keyword>
<keyword evidence="16" id="KW-1185">Reference proteome</keyword>
<keyword evidence="10" id="KW-0408">Iron</keyword>
<dbReference type="SUPFAM" id="SSF81342">
    <property type="entry name" value="Transmembrane di-heme cytochromes"/>
    <property type="match status" value="1"/>
</dbReference>
<dbReference type="RefSeq" id="WP_231811340.1">
    <property type="nucleotide sequence ID" value="NZ_JAJOZR010000001.1"/>
</dbReference>
<dbReference type="InterPro" id="IPR052168">
    <property type="entry name" value="Cytochrome_b561_oxidase"/>
</dbReference>
<feature type="transmembrane region" description="Helical" evidence="13">
    <location>
        <begin position="148"/>
        <end position="170"/>
    </location>
</feature>
<evidence type="ECO:0000256" key="8">
    <source>
        <dbReference type="ARBA" id="ARBA00022982"/>
    </source>
</evidence>
<organism evidence="15 16">
    <name type="scientific">Rhizobium quercicola</name>
    <dbReference type="NCBI Taxonomy" id="2901226"/>
    <lineage>
        <taxon>Bacteria</taxon>
        <taxon>Pseudomonadati</taxon>
        <taxon>Pseudomonadota</taxon>
        <taxon>Alphaproteobacteria</taxon>
        <taxon>Hyphomicrobiales</taxon>
        <taxon>Rhizobiaceae</taxon>
        <taxon>Rhizobium/Agrobacterium group</taxon>
        <taxon>Rhizobium</taxon>
    </lineage>
</organism>
<comment type="caution">
    <text evidence="15">The sequence shown here is derived from an EMBL/GenBank/DDBJ whole genome shotgun (WGS) entry which is preliminary data.</text>
</comment>
<proteinExistence type="inferred from homology"/>
<dbReference type="SUPFAM" id="SSF101874">
    <property type="entry name" value="YceI-like"/>
    <property type="match status" value="1"/>
</dbReference>
<dbReference type="PANTHER" id="PTHR30529">
    <property type="entry name" value="CYTOCHROME B561"/>
    <property type="match status" value="1"/>
</dbReference>
<evidence type="ECO:0000313" key="15">
    <source>
        <dbReference type="EMBL" id="MCD7107597.1"/>
    </source>
</evidence>
<evidence type="ECO:0000256" key="3">
    <source>
        <dbReference type="ARBA" id="ARBA00022448"/>
    </source>
</evidence>
<accession>A0A9X1NM66</accession>